<comment type="caution">
    <text evidence="2">The sequence shown here is derived from an EMBL/GenBank/DDBJ whole genome shotgun (WGS) entry which is preliminary data.</text>
</comment>
<feature type="region of interest" description="Disordered" evidence="1">
    <location>
        <begin position="770"/>
        <end position="806"/>
    </location>
</feature>
<feature type="region of interest" description="Disordered" evidence="1">
    <location>
        <begin position="268"/>
        <end position="363"/>
    </location>
</feature>
<feature type="region of interest" description="Disordered" evidence="1">
    <location>
        <begin position="1"/>
        <end position="38"/>
    </location>
</feature>
<protein>
    <submittedName>
        <fullName evidence="2">Uncharacterized protein</fullName>
    </submittedName>
</protein>
<evidence type="ECO:0000256" key="1">
    <source>
        <dbReference type="SAM" id="MobiDB-lite"/>
    </source>
</evidence>
<feature type="region of interest" description="Disordered" evidence="1">
    <location>
        <begin position="718"/>
        <end position="754"/>
    </location>
</feature>
<feature type="compositionally biased region" description="Basic and acidic residues" evidence="1">
    <location>
        <begin position="389"/>
        <end position="399"/>
    </location>
</feature>
<sequence length="806" mass="89141">MAQEEPVAASTTVETLESPSPRTRNRKKGKGTGDEQSQVVQVATADLISLPSPVAHVTPTVDVFATLEPSVEQAMGDLTLTHKEDGLLKLPVYPSSGRVPRTPPSSPEPFLVHSPEKEQSRVAPVSTEGMVNGVSAPSVTSVDGAHETLVEMDESIQTVEQETSTLSDSLADMSLSNGMSTTTVTSQVIDSDNVDLSNVQANSVSAISIEHTSAPSAETVVLVALPTATANLTETQVRTEQTDAPARAEKIMLNEPRLAEASMLTTSIQLEEHKTLPESSLSPRRNKRKGNSPVHESHTTATATSRLSPTSHPSKAIMSTTSDEIAGEPMQPTSKVKSTESRPRPVKRKENASDIDPPPAPTTAVAKEIRPRRLVARPTSTSTLNKAKSTPDPKPKSEVMARSVHNVKKDSMMNATASSVARATAAEARKALMKNTTTKKGPVRKPMTTRTTAKPHGLGTNLPLESVSAPPAPVAIENEAGTQRNVKRRLNVTDAAAASNRLYEDAKEAKARKDARRAELQESYTFAPQVNNFKRRTAPGELEDPSQDRFSRLHAQAKELQEKKRELQQQHERDGCTFVPTISARAKRLAQPSSGPRYENLYKHAQQMKQKREEKLLERAKATEEQCPFKPKITTGKSPKQMKPLYDFEREKQKRLNREQKKIETEMSQCTFKPKVSAKRLKSKNEGPSDATAETNTDANPYNRLYQASIDRTERLQKLRQDRDEEEKAQAPFQPKITSRSRALKAKSKTKEPFHKRLYNKDYMKKLDAEREQRRLEGEQQFTFKPEINEPPEEIKAKVNERASPQ</sequence>
<dbReference type="OrthoDB" id="299616at2759"/>
<accession>A0A2P4XCV2</accession>
<feature type="compositionally biased region" description="Polar residues" evidence="1">
    <location>
        <begin position="9"/>
        <end position="22"/>
    </location>
</feature>
<feature type="compositionally biased region" description="Polar residues" evidence="1">
    <location>
        <begin position="522"/>
        <end position="532"/>
    </location>
</feature>
<dbReference type="PANTHER" id="PTHR37028:SF4">
    <property type="entry name" value="ALMS MOTIF DOMAIN-CONTAINING PROTEIN"/>
    <property type="match status" value="1"/>
</dbReference>
<feature type="region of interest" description="Disordered" evidence="1">
    <location>
        <begin position="378"/>
        <end position="399"/>
    </location>
</feature>
<dbReference type="Proteomes" id="UP000237271">
    <property type="component" value="Unassembled WGS sequence"/>
</dbReference>
<dbReference type="PANTHER" id="PTHR37028">
    <property type="entry name" value="UNNAMED PRODUCT-RELATED"/>
    <property type="match status" value="1"/>
</dbReference>
<evidence type="ECO:0000313" key="2">
    <source>
        <dbReference type="EMBL" id="POM63386.1"/>
    </source>
</evidence>
<feature type="region of interest" description="Disordered" evidence="1">
    <location>
        <begin position="613"/>
        <end position="644"/>
    </location>
</feature>
<dbReference type="AlphaFoldDB" id="A0A2P4XCV2"/>
<keyword evidence="3" id="KW-1185">Reference proteome</keyword>
<feature type="compositionally biased region" description="Basic and acidic residues" evidence="1">
    <location>
        <begin position="337"/>
        <end position="352"/>
    </location>
</feature>
<feature type="compositionally biased region" description="Basic and acidic residues" evidence="1">
    <location>
        <begin position="613"/>
        <end position="624"/>
    </location>
</feature>
<dbReference type="EMBL" id="NCKW01011521">
    <property type="protein sequence ID" value="POM63386.1"/>
    <property type="molecule type" value="Genomic_DNA"/>
</dbReference>
<gene>
    <name evidence="2" type="ORF">PHPALM_21226</name>
</gene>
<feature type="region of interest" description="Disordered" evidence="1">
    <location>
        <begin position="513"/>
        <end position="547"/>
    </location>
</feature>
<feature type="compositionally biased region" description="Polar residues" evidence="1">
    <location>
        <begin position="378"/>
        <end position="388"/>
    </location>
</feature>
<feature type="region of interest" description="Disordered" evidence="1">
    <location>
        <begin position="94"/>
        <end position="118"/>
    </location>
</feature>
<evidence type="ECO:0000313" key="3">
    <source>
        <dbReference type="Proteomes" id="UP000237271"/>
    </source>
</evidence>
<feature type="region of interest" description="Disordered" evidence="1">
    <location>
        <begin position="433"/>
        <end position="468"/>
    </location>
</feature>
<feature type="compositionally biased region" description="Basic and acidic residues" evidence="1">
    <location>
        <begin position="718"/>
        <end position="729"/>
    </location>
</feature>
<proteinExistence type="predicted"/>
<organism evidence="2 3">
    <name type="scientific">Phytophthora palmivora</name>
    <dbReference type="NCBI Taxonomy" id="4796"/>
    <lineage>
        <taxon>Eukaryota</taxon>
        <taxon>Sar</taxon>
        <taxon>Stramenopiles</taxon>
        <taxon>Oomycota</taxon>
        <taxon>Peronosporomycetes</taxon>
        <taxon>Peronosporales</taxon>
        <taxon>Peronosporaceae</taxon>
        <taxon>Phytophthora</taxon>
    </lineage>
</organism>
<feature type="non-terminal residue" evidence="2">
    <location>
        <position position="806"/>
    </location>
</feature>
<feature type="compositionally biased region" description="Basic and acidic residues" evidence="1">
    <location>
        <begin position="793"/>
        <end position="806"/>
    </location>
</feature>
<feature type="region of interest" description="Disordered" evidence="1">
    <location>
        <begin position="674"/>
        <end position="703"/>
    </location>
</feature>
<reference evidence="2 3" key="1">
    <citation type="journal article" date="2017" name="Genome Biol. Evol.">
        <title>Phytophthora megakarya and P. palmivora, closely related causal agents of cacao black pod rot, underwent increases in genome sizes and gene numbers by different mechanisms.</title>
        <authorList>
            <person name="Ali S.S."/>
            <person name="Shao J."/>
            <person name="Lary D.J."/>
            <person name="Kronmiller B."/>
            <person name="Shen D."/>
            <person name="Strem M.D."/>
            <person name="Amoako-Attah I."/>
            <person name="Akrofi A.Y."/>
            <person name="Begoude B.A."/>
            <person name="Ten Hoopen G.M."/>
            <person name="Coulibaly K."/>
            <person name="Kebe B.I."/>
            <person name="Melnick R.L."/>
            <person name="Guiltinan M.J."/>
            <person name="Tyler B.M."/>
            <person name="Meinhardt L.W."/>
            <person name="Bailey B.A."/>
        </authorList>
    </citation>
    <scope>NUCLEOTIDE SEQUENCE [LARGE SCALE GENOMIC DNA]</scope>
    <source>
        <strain evidence="3">sbr112.9</strain>
    </source>
</reference>
<feature type="compositionally biased region" description="Polar residues" evidence="1">
    <location>
        <begin position="299"/>
        <end position="323"/>
    </location>
</feature>
<name>A0A2P4XCV2_9STRA</name>